<evidence type="ECO:0000256" key="6">
    <source>
        <dbReference type="RuleBase" id="RU000492"/>
    </source>
</evidence>
<comment type="similarity">
    <text evidence="6">Belongs to the DEAD box helicase family.</text>
</comment>
<dbReference type="SUPFAM" id="SSF52540">
    <property type="entry name" value="P-loop containing nucleoside triphosphate hydrolases"/>
    <property type="match status" value="1"/>
</dbReference>
<evidence type="ECO:0008006" key="12">
    <source>
        <dbReference type="Google" id="ProtNLM"/>
    </source>
</evidence>
<keyword evidence="11" id="KW-1185">Reference proteome</keyword>
<dbReference type="EMBL" id="CAUYUJ010003558">
    <property type="protein sequence ID" value="CAK0805794.1"/>
    <property type="molecule type" value="Genomic_DNA"/>
</dbReference>
<keyword evidence="2 6" id="KW-0378">Hydrolase</keyword>
<evidence type="ECO:0000313" key="10">
    <source>
        <dbReference type="EMBL" id="CAK0805794.1"/>
    </source>
</evidence>
<dbReference type="InterPro" id="IPR011545">
    <property type="entry name" value="DEAD/DEAH_box_helicase_dom"/>
</dbReference>
<keyword evidence="1 6" id="KW-0547">Nucleotide-binding</keyword>
<evidence type="ECO:0000256" key="1">
    <source>
        <dbReference type="ARBA" id="ARBA00022741"/>
    </source>
</evidence>
<evidence type="ECO:0000256" key="4">
    <source>
        <dbReference type="ARBA" id="ARBA00022840"/>
    </source>
</evidence>
<comment type="caution">
    <text evidence="10">The sequence shown here is derived from an EMBL/GenBank/DDBJ whole genome shotgun (WGS) entry which is preliminary data.</text>
</comment>
<dbReference type="PROSITE" id="PS00039">
    <property type="entry name" value="DEAD_ATP_HELICASE"/>
    <property type="match status" value="1"/>
</dbReference>
<feature type="region of interest" description="Disordered" evidence="7">
    <location>
        <begin position="1"/>
        <end position="65"/>
    </location>
</feature>
<name>A0ABN9QIF2_9DINO</name>
<feature type="domain" description="DEAD-box RNA helicase Q" evidence="9">
    <location>
        <begin position="111"/>
        <end position="139"/>
    </location>
</feature>
<evidence type="ECO:0000259" key="8">
    <source>
        <dbReference type="PROSITE" id="PS51192"/>
    </source>
</evidence>
<keyword evidence="4 6" id="KW-0067">ATP-binding</keyword>
<proteinExistence type="inferred from homology"/>
<evidence type="ECO:0000256" key="5">
    <source>
        <dbReference type="PROSITE-ProRule" id="PRU00552"/>
    </source>
</evidence>
<dbReference type="InterPro" id="IPR014001">
    <property type="entry name" value="Helicase_ATP-bd"/>
</dbReference>
<feature type="compositionally biased region" description="Pro residues" evidence="7">
    <location>
        <begin position="19"/>
        <end position="34"/>
    </location>
</feature>
<dbReference type="PROSITE" id="PS51195">
    <property type="entry name" value="Q_MOTIF"/>
    <property type="match status" value="1"/>
</dbReference>
<dbReference type="InterPro" id="IPR027417">
    <property type="entry name" value="P-loop_NTPase"/>
</dbReference>
<dbReference type="InterPro" id="IPR000629">
    <property type="entry name" value="RNA-helicase_DEAD-box_CS"/>
</dbReference>
<feature type="compositionally biased region" description="Low complexity" evidence="7">
    <location>
        <begin position="35"/>
        <end position="44"/>
    </location>
</feature>
<dbReference type="Gene3D" id="3.40.50.300">
    <property type="entry name" value="P-loop containing nucleotide triphosphate hydrolases"/>
    <property type="match status" value="1"/>
</dbReference>
<dbReference type="PANTHER" id="PTHR47958">
    <property type="entry name" value="ATP-DEPENDENT RNA HELICASE DBP3"/>
    <property type="match status" value="1"/>
</dbReference>
<organism evidence="10 11">
    <name type="scientific">Prorocentrum cordatum</name>
    <dbReference type="NCBI Taxonomy" id="2364126"/>
    <lineage>
        <taxon>Eukaryota</taxon>
        <taxon>Sar</taxon>
        <taxon>Alveolata</taxon>
        <taxon>Dinophyceae</taxon>
        <taxon>Prorocentrales</taxon>
        <taxon>Prorocentraceae</taxon>
        <taxon>Prorocentrum</taxon>
    </lineage>
</organism>
<dbReference type="PROSITE" id="PS51192">
    <property type="entry name" value="HELICASE_ATP_BIND_1"/>
    <property type="match status" value="1"/>
</dbReference>
<accession>A0ABN9QIF2</accession>
<gene>
    <name evidence="10" type="ORF">PCOR1329_LOCUS12222</name>
</gene>
<evidence type="ECO:0000256" key="3">
    <source>
        <dbReference type="ARBA" id="ARBA00022806"/>
    </source>
</evidence>
<evidence type="ECO:0000256" key="2">
    <source>
        <dbReference type="ARBA" id="ARBA00022801"/>
    </source>
</evidence>
<evidence type="ECO:0000313" key="11">
    <source>
        <dbReference type="Proteomes" id="UP001189429"/>
    </source>
</evidence>
<sequence length="363" mass="39352">MAGGGPDGPGPWPQLVAPAPRPAPPPAPPAPPMRAPDTAAPAPATGSRATAGFGASLPPPGRREEAVRPIAKSLYREHPEVARLGAEERGELMRQLGAAIEGHASPPAPLMRFDQAGFPAPILQCIEELGFPAPTPIQAIGWPVALSGFDMVGLAQTGSGKTLAYLCPAFAHIAAQPPLDDGDGPVALVLAPTRELAVQIQAEAFRLAEAMGVREAVVYGGVQRRGQVQELRRGCEIVIATPGRLLDLLEGGATNLKRVTYLVVDEADRMLDMGFEPQLRRIVSQIRPDRQTLLWSATWPREIQYRFPVSFCRCFFLREWSTRGRRRSAPLLPSWYFFVCFLSHSLSCLYTPGSVMGIFIFFF</sequence>
<keyword evidence="3 6" id="KW-0347">Helicase</keyword>
<dbReference type="InterPro" id="IPR014014">
    <property type="entry name" value="RNA_helicase_DEAD_Q_motif"/>
</dbReference>
<evidence type="ECO:0000256" key="7">
    <source>
        <dbReference type="SAM" id="MobiDB-lite"/>
    </source>
</evidence>
<feature type="domain" description="Helicase ATP-binding" evidence="8">
    <location>
        <begin position="142"/>
        <end position="304"/>
    </location>
</feature>
<feature type="short sequence motif" description="Q motif" evidence="5">
    <location>
        <begin position="111"/>
        <end position="139"/>
    </location>
</feature>
<reference evidence="10" key="1">
    <citation type="submission" date="2023-10" db="EMBL/GenBank/DDBJ databases">
        <authorList>
            <person name="Chen Y."/>
            <person name="Shah S."/>
            <person name="Dougan E. K."/>
            <person name="Thang M."/>
            <person name="Chan C."/>
        </authorList>
    </citation>
    <scope>NUCLEOTIDE SEQUENCE [LARGE SCALE GENOMIC DNA]</scope>
</reference>
<protein>
    <recommendedName>
        <fullName evidence="12">RNA helicase</fullName>
    </recommendedName>
</protein>
<dbReference type="Pfam" id="PF00270">
    <property type="entry name" value="DEAD"/>
    <property type="match status" value="1"/>
</dbReference>
<evidence type="ECO:0000259" key="9">
    <source>
        <dbReference type="PROSITE" id="PS51195"/>
    </source>
</evidence>
<dbReference type="Proteomes" id="UP001189429">
    <property type="component" value="Unassembled WGS sequence"/>
</dbReference>
<dbReference type="SMART" id="SM00487">
    <property type="entry name" value="DEXDc"/>
    <property type="match status" value="1"/>
</dbReference>